<gene>
    <name evidence="1" type="ORF">VTL71DRAFT_11530</name>
</gene>
<sequence>MGWCINRIQDMADMVLEPAIVPPGKWHRWEGLGHCINIHQKPGAGNEGKALYGQGASQPRYLSDLDIAAPIFTQVQSRRTEVSITTIISPRSI</sequence>
<proteinExistence type="predicted"/>
<keyword evidence="2" id="KW-1185">Reference proteome</keyword>
<accession>A0ABR4CQB9</accession>
<dbReference type="Proteomes" id="UP001595075">
    <property type="component" value="Unassembled WGS sequence"/>
</dbReference>
<evidence type="ECO:0000313" key="2">
    <source>
        <dbReference type="Proteomes" id="UP001595075"/>
    </source>
</evidence>
<comment type="caution">
    <text evidence="1">The sequence shown here is derived from an EMBL/GenBank/DDBJ whole genome shotgun (WGS) entry which is preliminary data.</text>
</comment>
<dbReference type="EMBL" id="JAZHXI010000004">
    <property type="protein sequence ID" value="KAL2072187.1"/>
    <property type="molecule type" value="Genomic_DNA"/>
</dbReference>
<name>A0ABR4CQB9_9HELO</name>
<reference evidence="1 2" key="1">
    <citation type="journal article" date="2024" name="Commun. Biol.">
        <title>Comparative genomic analysis of thermophilic fungi reveals convergent evolutionary adaptations and gene losses.</title>
        <authorList>
            <person name="Steindorff A.S."/>
            <person name="Aguilar-Pontes M.V."/>
            <person name="Robinson A.J."/>
            <person name="Andreopoulos B."/>
            <person name="LaButti K."/>
            <person name="Kuo A."/>
            <person name="Mondo S."/>
            <person name="Riley R."/>
            <person name="Otillar R."/>
            <person name="Haridas S."/>
            <person name="Lipzen A."/>
            <person name="Grimwood J."/>
            <person name="Schmutz J."/>
            <person name="Clum A."/>
            <person name="Reid I.D."/>
            <person name="Moisan M.C."/>
            <person name="Butler G."/>
            <person name="Nguyen T.T.M."/>
            <person name="Dewar K."/>
            <person name="Conant G."/>
            <person name="Drula E."/>
            <person name="Henrissat B."/>
            <person name="Hansel C."/>
            <person name="Singer S."/>
            <person name="Hutchinson M.I."/>
            <person name="de Vries R.P."/>
            <person name="Natvig D.O."/>
            <person name="Powell A.J."/>
            <person name="Tsang A."/>
            <person name="Grigoriev I.V."/>
        </authorList>
    </citation>
    <scope>NUCLEOTIDE SEQUENCE [LARGE SCALE GENOMIC DNA]</scope>
    <source>
        <strain evidence="1 2">CBS 494.80</strain>
    </source>
</reference>
<evidence type="ECO:0000313" key="1">
    <source>
        <dbReference type="EMBL" id="KAL2072187.1"/>
    </source>
</evidence>
<protein>
    <submittedName>
        <fullName evidence="1">Uncharacterized protein</fullName>
    </submittedName>
</protein>
<organism evidence="1 2">
    <name type="scientific">Oculimacula yallundae</name>
    <dbReference type="NCBI Taxonomy" id="86028"/>
    <lineage>
        <taxon>Eukaryota</taxon>
        <taxon>Fungi</taxon>
        <taxon>Dikarya</taxon>
        <taxon>Ascomycota</taxon>
        <taxon>Pezizomycotina</taxon>
        <taxon>Leotiomycetes</taxon>
        <taxon>Helotiales</taxon>
        <taxon>Ploettnerulaceae</taxon>
        <taxon>Oculimacula</taxon>
    </lineage>
</organism>